<comment type="similarity">
    <text evidence="5">Belongs to the CbiD family.</text>
</comment>
<protein>
    <recommendedName>
        <fullName evidence="5">Cobalt-precorrin-5B C(1)-methyltransferase</fullName>
        <ecNumber evidence="5">2.1.1.195</ecNumber>
    </recommendedName>
    <alternativeName>
        <fullName evidence="5">Cobalt-precorrin-6A synthase</fullName>
    </alternativeName>
</protein>
<evidence type="ECO:0000256" key="4">
    <source>
        <dbReference type="ARBA" id="ARBA00022691"/>
    </source>
</evidence>
<feature type="compositionally biased region" description="Basic and acidic residues" evidence="6">
    <location>
        <begin position="383"/>
        <end position="393"/>
    </location>
</feature>
<gene>
    <name evidence="5" type="primary">cbiD</name>
    <name evidence="7" type="ORF">GCM10009107_03110</name>
</gene>
<proteinExistence type="inferred from homology"/>
<evidence type="ECO:0000256" key="1">
    <source>
        <dbReference type="ARBA" id="ARBA00022573"/>
    </source>
</evidence>
<comment type="catalytic activity">
    <reaction evidence="5">
        <text>Co-precorrin-5B + S-adenosyl-L-methionine = Co-precorrin-6A + S-adenosyl-L-homocysteine</text>
        <dbReference type="Rhea" id="RHEA:26285"/>
        <dbReference type="ChEBI" id="CHEBI:57856"/>
        <dbReference type="ChEBI" id="CHEBI:59789"/>
        <dbReference type="ChEBI" id="CHEBI:60063"/>
        <dbReference type="ChEBI" id="CHEBI:60064"/>
        <dbReference type="EC" id="2.1.1.195"/>
    </reaction>
</comment>
<evidence type="ECO:0000256" key="3">
    <source>
        <dbReference type="ARBA" id="ARBA00022679"/>
    </source>
</evidence>
<dbReference type="RefSeq" id="WP_231011708.1">
    <property type="nucleotide sequence ID" value="NZ_BAAAEW010000003.1"/>
</dbReference>
<dbReference type="NCBIfam" id="TIGR00312">
    <property type="entry name" value="cbiD"/>
    <property type="match status" value="1"/>
</dbReference>
<dbReference type="Proteomes" id="UP001500279">
    <property type="component" value="Unassembled WGS sequence"/>
</dbReference>
<dbReference type="HAMAP" id="MF_00787">
    <property type="entry name" value="CbiD"/>
    <property type="match status" value="1"/>
</dbReference>
<dbReference type="PANTHER" id="PTHR35863:SF1">
    <property type="entry name" value="COBALT-PRECORRIN-5B C(1)-METHYLTRANSFERASE"/>
    <property type="match status" value="1"/>
</dbReference>
<dbReference type="InterPro" id="IPR002748">
    <property type="entry name" value="CbiD"/>
</dbReference>
<name>A0ABN1JJR5_9BURK</name>
<evidence type="ECO:0000256" key="5">
    <source>
        <dbReference type="HAMAP-Rule" id="MF_00787"/>
    </source>
</evidence>
<evidence type="ECO:0000256" key="6">
    <source>
        <dbReference type="SAM" id="MobiDB-lite"/>
    </source>
</evidence>
<dbReference type="Gene3D" id="3.30.2110.10">
    <property type="entry name" value="CbiD-like"/>
    <property type="match status" value="1"/>
</dbReference>
<reference evidence="7 8" key="1">
    <citation type="journal article" date="2019" name="Int. J. Syst. Evol. Microbiol.">
        <title>The Global Catalogue of Microorganisms (GCM) 10K type strain sequencing project: providing services to taxonomists for standard genome sequencing and annotation.</title>
        <authorList>
            <consortium name="The Broad Institute Genomics Platform"/>
            <consortium name="The Broad Institute Genome Sequencing Center for Infectious Disease"/>
            <person name="Wu L."/>
            <person name="Ma J."/>
        </authorList>
    </citation>
    <scope>NUCLEOTIDE SEQUENCE [LARGE SCALE GENOMIC DNA]</scope>
    <source>
        <strain evidence="7 8">JCM 15503</strain>
    </source>
</reference>
<feature type="region of interest" description="Disordered" evidence="6">
    <location>
        <begin position="368"/>
        <end position="393"/>
    </location>
</feature>
<dbReference type="EC" id="2.1.1.195" evidence="5"/>
<dbReference type="PIRSF" id="PIRSF026782">
    <property type="entry name" value="CbiD"/>
    <property type="match status" value="1"/>
</dbReference>
<evidence type="ECO:0000256" key="2">
    <source>
        <dbReference type="ARBA" id="ARBA00022603"/>
    </source>
</evidence>
<dbReference type="NCBIfam" id="NF000849">
    <property type="entry name" value="PRK00075.1-1"/>
    <property type="match status" value="1"/>
</dbReference>
<evidence type="ECO:0000313" key="8">
    <source>
        <dbReference type="Proteomes" id="UP001500279"/>
    </source>
</evidence>
<organism evidence="7 8">
    <name type="scientific">Ideonella azotifigens</name>
    <dbReference type="NCBI Taxonomy" id="513160"/>
    <lineage>
        <taxon>Bacteria</taxon>
        <taxon>Pseudomonadati</taxon>
        <taxon>Pseudomonadota</taxon>
        <taxon>Betaproteobacteria</taxon>
        <taxon>Burkholderiales</taxon>
        <taxon>Sphaerotilaceae</taxon>
        <taxon>Ideonella</taxon>
    </lineage>
</organism>
<comment type="caution">
    <text evidence="7">The sequence shown here is derived from an EMBL/GenBank/DDBJ whole genome shotgun (WGS) entry which is preliminary data.</text>
</comment>
<comment type="pathway">
    <text evidence="5">Cofactor biosynthesis; adenosylcobalamin biosynthesis; cob(II)yrinate a,c-diamide from sirohydrochlorin (anaerobic route): step 6/10.</text>
</comment>
<dbReference type="Pfam" id="PF01888">
    <property type="entry name" value="CbiD"/>
    <property type="match status" value="1"/>
</dbReference>
<dbReference type="EMBL" id="BAAAEW010000003">
    <property type="protein sequence ID" value="GAA0740968.1"/>
    <property type="molecule type" value="Genomic_DNA"/>
</dbReference>
<keyword evidence="2 5" id="KW-0489">Methyltransferase</keyword>
<keyword evidence="1 5" id="KW-0169">Cobalamin biosynthesis</keyword>
<keyword evidence="8" id="KW-1185">Reference proteome</keyword>
<comment type="function">
    <text evidence="5">Catalyzes the methylation of C-1 in cobalt-precorrin-5B to form cobalt-precorrin-6A.</text>
</comment>
<keyword evidence="4 5" id="KW-0949">S-adenosyl-L-methionine</keyword>
<sequence length="393" mass="40695">MMEKTAKRGTRTGFTTGACSAAAARAAVLGLVDGEVPAEVDCDLPNGQRVRFAVTEPRCEGQGWARCAHAVVIKDAGDDPDCTDKAWLTADVALRPELPGQVLLLGGFGVGTVTLPGLGLAVGGPAINPVPRQNIEANVRTAAGALLDECGLAVTISVPQGLDMARKTLNARLGILGGISILGTTGIVRPYSTAAYRASVVQGVEVAATTGAGMVVLTTGGRTEKFAIAERPGLPEACFVQMGDFLRYALDTSVKVGLKHIVIGGMVGKLTKIAQGETITHANRAEVDTGLLAELAARIGAPPDECAAIAAAETARFASERMTALGLLEPFHQALAEKVVETVIGRYPGRFQLDVLVCDFDGHKIAEASSGPLAEDPTLPAFEPEHDPAGEDD</sequence>
<dbReference type="InterPro" id="IPR036074">
    <property type="entry name" value="CbiD_sf"/>
</dbReference>
<evidence type="ECO:0000313" key="7">
    <source>
        <dbReference type="EMBL" id="GAA0740968.1"/>
    </source>
</evidence>
<dbReference type="SUPFAM" id="SSF111342">
    <property type="entry name" value="CbiD-like"/>
    <property type="match status" value="1"/>
</dbReference>
<accession>A0ABN1JJR5</accession>
<keyword evidence="3 5" id="KW-0808">Transferase</keyword>
<dbReference type="PANTHER" id="PTHR35863">
    <property type="entry name" value="COBALT-PRECORRIN-5B C(1)-METHYLTRANSFERASE"/>
    <property type="match status" value="1"/>
</dbReference>